<evidence type="ECO:0000313" key="2">
    <source>
        <dbReference type="Proteomes" id="UP001239795"/>
    </source>
</evidence>
<sequence>MPLDRSPPLGLDRLGPLNALAIVANLVNL</sequence>
<dbReference type="Proteomes" id="UP001239795">
    <property type="component" value="Unassembled WGS sequence"/>
</dbReference>
<organism evidence="1 2">
    <name type="scientific">Colletotrichum melonis</name>
    <dbReference type="NCBI Taxonomy" id="1209925"/>
    <lineage>
        <taxon>Eukaryota</taxon>
        <taxon>Fungi</taxon>
        <taxon>Dikarya</taxon>
        <taxon>Ascomycota</taxon>
        <taxon>Pezizomycotina</taxon>
        <taxon>Sordariomycetes</taxon>
        <taxon>Hypocreomycetidae</taxon>
        <taxon>Glomerellales</taxon>
        <taxon>Glomerellaceae</taxon>
        <taxon>Colletotrichum</taxon>
        <taxon>Colletotrichum acutatum species complex</taxon>
    </lineage>
</organism>
<dbReference type="EMBL" id="MLGG01000013">
    <property type="protein sequence ID" value="KAK1459182.1"/>
    <property type="molecule type" value="Genomic_DNA"/>
</dbReference>
<proteinExistence type="predicted"/>
<keyword evidence="2" id="KW-1185">Reference proteome</keyword>
<protein>
    <submittedName>
        <fullName evidence="1">Uncharacterized protein</fullName>
    </submittedName>
</protein>
<gene>
    <name evidence="1" type="ORF">CMEL01_02181</name>
</gene>
<comment type="caution">
    <text evidence="1">The sequence shown here is derived from an EMBL/GenBank/DDBJ whole genome shotgun (WGS) entry which is preliminary data.</text>
</comment>
<accession>A0AAI9UKR4</accession>
<reference evidence="1 2" key="1">
    <citation type="submission" date="2016-10" db="EMBL/GenBank/DDBJ databases">
        <title>The genome sequence of Colletotrichum fioriniae PJ7.</title>
        <authorList>
            <person name="Baroncelli R."/>
        </authorList>
    </citation>
    <scope>NUCLEOTIDE SEQUENCE [LARGE SCALE GENOMIC DNA]</scope>
    <source>
        <strain evidence="1">Col 31</strain>
    </source>
</reference>
<evidence type="ECO:0000313" key="1">
    <source>
        <dbReference type="EMBL" id="KAK1459182.1"/>
    </source>
</evidence>
<dbReference type="AlphaFoldDB" id="A0AAI9UKR4"/>
<name>A0AAI9UKR4_9PEZI</name>